<evidence type="ECO:0000313" key="2">
    <source>
        <dbReference type="EMBL" id="CAF3601443.1"/>
    </source>
</evidence>
<keyword evidence="1" id="KW-0812">Transmembrane</keyword>
<keyword evidence="1" id="KW-1133">Transmembrane helix</keyword>
<dbReference type="EMBL" id="CAJNYU010002792">
    <property type="protein sequence ID" value="CAF3601443.1"/>
    <property type="molecule type" value="Genomic_DNA"/>
</dbReference>
<feature type="transmembrane region" description="Helical" evidence="1">
    <location>
        <begin position="119"/>
        <end position="143"/>
    </location>
</feature>
<organism evidence="2 3">
    <name type="scientific">Rotaria socialis</name>
    <dbReference type="NCBI Taxonomy" id="392032"/>
    <lineage>
        <taxon>Eukaryota</taxon>
        <taxon>Metazoa</taxon>
        <taxon>Spiralia</taxon>
        <taxon>Gnathifera</taxon>
        <taxon>Rotifera</taxon>
        <taxon>Eurotatoria</taxon>
        <taxon>Bdelloidea</taxon>
        <taxon>Philodinida</taxon>
        <taxon>Philodinidae</taxon>
        <taxon>Rotaria</taxon>
    </lineage>
</organism>
<dbReference type="Gene3D" id="1.20.140.150">
    <property type="match status" value="1"/>
</dbReference>
<gene>
    <name evidence="2" type="ORF">FME351_LOCUS21974</name>
</gene>
<dbReference type="Proteomes" id="UP000663869">
    <property type="component" value="Unassembled WGS sequence"/>
</dbReference>
<keyword evidence="1" id="KW-0472">Membrane</keyword>
<accession>A0A818N8K0</accession>
<evidence type="ECO:0000313" key="3">
    <source>
        <dbReference type="Proteomes" id="UP000663869"/>
    </source>
</evidence>
<feature type="transmembrane region" description="Helical" evidence="1">
    <location>
        <begin position="79"/>
        <end position="107"/>
    </location>
</feature>
<reference evidence="2" key="1">
    <citation type="submission" date="2021-02" db="EMBL/GenBank/DDBJ databases">
        <authorList>
            <person name="Nowell W R."/>
        </authorList>
    </citation>
    <scope>NUCLEOTIDE SEQUENCE</scope>
</reference>
<evidence type="ECO:0000256" key="1">
    <source>
        <dbReference type="SAM" id="Phobius"/>
    </source>
</evidence>
<sequence length="205" mass="23145">MLLRISPTYNMNKAASFAFVLAILTPNWLSFTRSGSTSNITVERGVFYVCNWLPNSNAYKSTQCLSIIEQTSSNEPNTWLYGFGIACASLAIACAGLSIIVLWLSGIYFQIRRRTRKTLCFLVCITLLTLINFCTSAAVWILLISETLKLGIAIDRYMFGWPMWLAVGATGGYLMSLITMTFSFCAISRRKNKILQNYYRPKNQF</sequence>
<comment type="caution">
    <text evidence="2">The sequence shown here is derived from an EMBL/GenBank/DDBJ whole genome shotgun (WGS) entry which is preliminary data.</text>
</comment>
<name>A0A818N8K0_9BILA</name>
<protein>
    <submittedName>
        <fullName evidence="2">Uncharacterized protein</fullName>
    </submittedName>
</protein>
<feature type="transmembrane region" description="Helical" evidence="1">
    <location>
        <begin position="163"/>
        <end position="187"/>
    </location>
</feature>
<dbReference type="AlphaFoldDB" id="A0A818N8K0"/>
<proteinExistence type="predicted"/>